<name>A0A6A6JTN9_WESOR</name>
<feature type="compositionally biased region" description="Acidic residues" evidence="1">
    <location>
        <begin position="279"/>
        <end position="304"/>
    </location>
</feature>
<accession>A0A6A6JTN9</accession>
<evidence type="ECO:0000313" key="2">
    <source>
        <dbReference type="EMBL" id="KAF2279932.1"/>
    </source>
</evidence>
<dbReference type="EMBL" id="ML986485">
    <property type="protein sequence ID" value="KAF2279932.1"/>
    <property type="molecule type" value="Genomic_DNA"/>
</dbReference>
<dbReference type="Proteomes" id="UP000800097">
    <property type="component" value="Unassembled WGS sequence"/>
</dbReference>
<protein>
    <submittedName>
        <fullName evidence="2">Uncharacterized protein</fullName>
    </submittedName>
</protein>
<keyword evidence="3" id="KW-1185">Reference proteome</keyword>
<feature type="region of interest" description="Disordered" evidence="1">
    <location>
        <begin position="274"/>
        <end position="304"/>
    </location>
</feature>
<reference evidence="2" key="1">
    <citation type="journal article" date="2020" name="Stud. Mycol.">
        <title>101 Dothideomycetes genomes: a test case for predicting lifestyles and emergence of pathogens.</title>
        <authorList>
            <person name="Haridas S."/>
            <person name="Albert R."/>
            <person name="Binder M."/>
            <person name="Bloem J."/>
            <person name="Labutti K."/>
            <person name="Salamov A."/>
            <person name="Andreopoulos B."/>
            <person name="Baker S."/>
            <person name="Barry K."/>
            <person name="Bills G."/>
            <person name="Bluhm B."/>
            <person name="Cannon C."/>
            <person name="Castanera R."/>
            <person name="Culley D."/>
            <person name="Daum C."/>
            <person name="Ezra D."/>
            <person name="Gonzalez J."/>
            <person name="Henrissat B."/>
            <person name="Kuo A."/>
            <person name="Liang C."/>
            <person name="Lipzen A."/>
            <person name="Lutzoni F."/>
            <person name="Magnuson J."/>
            <person name="Mondo S."/>
            <person name="Nolan M."/>
            <person name="Ohm R."/>
            <person name="Pangilinan J."/>
            <person name="Park H.-J."/>
            <person name="Ramirez L."/>
            <person name="Alfaro M."/>
            <person name="Sun H."/>
            <person name="Tritt A."/>
            <person name="Yoshinaga Y."/>
            <person name="Zwiers L.-H."/>
            <person name="Turgeon B."/>
            <person name="Goodwin S."/>
            <person name="Spatafora J."/>
            <person name="Crous P."/>
            <person name="Grigoriev I."/>
        </authorList>
    </citation>
    <scope>NUCLEOTIDE SEQUENCE</scope>
    <source>
        <strain evidence="2">CBS 379.55</strain>
    </source>
</reference>
<dbReference type="GeneID" id="54553761"/>
<dbReference type="AlphaFoldDB" id="A0A6A6JTN9"/>
<dbReference type="OrthoDB" id="432970at2759"/>
<dbReference type="RefSeq" id="XP_033657471.1">
    <property type="nucleotide sequence ID" value="XM_033800586.1"/>
</dbReference>
<evidence type="ECO:0000256" key="1">
    <source>
        <dbReference type="SAM" id="MobiDB-lite"/>
    </source>
</evidence>
<gene>
    <name evidence="2" type="ORF">EI97DRAFT_454875</name>
</gene>
<proteinExistence type="predicted"/>
<organism evidence="2 3">
    <name type="scientific">Westerdykella ornata</name>
    <dbReference type="NCBI Taxonomy" id="318751"/>
    <lineage>
        <taxon>Eukaryota</taxon>
        <taxon>Fungi</taxon>
        <taxon>Dikarya</taxon>
        <taxon>Ascomycota</taxon>
        <taxon>Pezizomycotina</taxon>
        <taxon>Dothideomycetes</taxon>
        <taxon>Pleosporomycetidae</taxon>
        <taxon>Pleosporales</taxon>
        <taxon>Sporormiaceae</taxon>
        <taxon>Westerdykella</taxon>
    </lineage>
</organism>
<evidence type="ECO:0000313" key="3">
    <source>
        <dbReference type="Proteomes" id="UP000800097"/>
    </source>
</evidence>
<sequence length="304" mass="33539">MDDPFAQCELCGCIFFVGGEVGLCTSCSSKGHCCCPACEDDADRSFLPGDPTGHARVSTTSEITQSVRDDQVHLPEASSLAQSCSNLNLSDEAENIVDGETTTNDTASSTTTDGEDLDIDIGIDIGIDIHTILHNRPQTLVYTLLIDSFRLRRHDDALSHLPSWTNLELAGLLTRKPCLAQFRRFLYLAQTRPGLLPYWWITEKDKSMSVCVGLGMQKPGVWACLRQDVDEGDLREYYGGRKMVRVLRGLAEVVYGGVESWVVGEVLRERVARKRMEEGEGEGGEEGEDGGREDEGDGREDEKE</sequence>